<evidence type="ECO:0000256" key="7">
    <source>
        <dbReference type="SAM" id="MobiDB-lite"/>
    </source>
</evidence>
<dbReference type="InterPro" id="IPR004358">
    <property type="entry name" value="Sig_transdc_His_kin-like_C"/>
</dbReference>
<evidence type="ECO:0000256" key="4">
    <source>
        <dbReference type="ARBA" id="ARBA00022679"/>
    </source>
</evidence>
<dbReference type="Gene3D" id="1.10.287.130">
    <property type="match status" value="1"/>
</dbReference>
<dbReference type="InterPro" id="IPR013655">
    <property type="entry name" value="PAS_fold_3"/>
</dbReference>
<keyword evidence="13" id="KW-1185">Reference proteome</keyword>
<dbReference type="EMBL" id="CP136336">
    <property type="protein sequence ID" value="WOB10010.1"/>
    <property type="molecule type" value="Genomic_DNA"/>
</dbReference>
<feature type="domain" description="PAC" evidence="11">
    <location>
        <begin position="573"/>
        <end position="625"/>
    </location>
</feature>
<feature type="domain" description="PAS" evidence="10">
    <location>
        <begin position="243"/>
        <end position="315"/>
    </location>
</feature>
<dbReference type="SUPFAM" id="SSF47384">
    <property type="entry name" value="Homodimeric domain of signal transducing histidine kinase"/>
    <property type="match status" value="1"/>
</dbReference>
<dbReference type="InterPro" id="IPR001610">
    <property type="entry name" value="PAC"/>
</dbReference>
<dbReference type="EC" id="2.7.13.3" evidence="2"/>
<dbReference type="SUPFAM" id="SSF55785">
    <property type="entry name" value="PYP-like sensor domain (PAS domain)"/>
    <property type="match status" value="5"/>
</dbReference>
<name>A0ABZ0CYN3_9BURK</name>
<organism evidence="12 13">
    <name type="scientific">Piscinibacter gummiphilus</name>
    <dbReference type="NCBI Taxonomy" id="946333"/>
    <lineage>
        <taxon>Bacteria</taxon>
        <taxon>Pseudomonadati</taxon>
        <taxon>Pseudomonadota</taxon>
        <taxon>Betaproteobacteria</taxon>
        <taxon>Burkholderiales</taxon>
        <taxon>Sphaerotilaceae</taxon>
        <taxon>Piscinibacter</taxon>
    </lineage>
</organism>
<accession>A0ABZ0CYN3</accession>
<evidence type="ECO:0000313" key="13">
    <source>
        <dbReference type="Proteomes" id="UP001303946"/>
    </source>
</evidence>
<dbReference type="Pfam" id="PF00072">
    <property type="entry name" value="Response_reg"/>
    <property type="match status" value="1"/>
</dbReference>
<dbReference type="SMART" id="SM00387">
    <property type="entry name" value="HATPase_c"/>
    <property type="match status" value="1"/>
</dbReference>
<dbReference type="PROSITE" id="PS50110">
    <property type="entry name" value="RESPONSE_REGULATORY"/>
    <property type="match status" value="1"/>
</dbReference>
<dbReference type="SMART" id="SM00388">
    <property type="entry name" value="HisKA"/>
    <property type="match status" value="1"/>
</dbReference>
<evidence type="ECO:0000259" key="11">
    <source>
        <dbReference type="PROSITE" id="PS50113"/>
    </source>
</evidence>
<feature type="domain" description="Histidine kinase" evidence="8">
    <location>
        <begin position="642"/>
        <end position="857"/>
    </location>
</feature>
<dbReference type="InterPro" id="IPR052162">
    <property type="entry name" value="Sensor_kinase/Photoreceptor"/>
</dbReference>
<keyword evidence="5" id="KW-0418">Kinase</keyword>
<evidence type="ECO:0000259" key="9">
    <source>
        <dbReference type="PROSITE" id="PS50110"/>
    </source>
</evidence>
<dbReference type="Pfam" id="PF00512">
    <property type="entry name" value="HisKA"/>
    <property type="match status" value="1"/>
</dbReference>
<evidence type="ECO:0000259" key="8">
    <source>
        <dbReference type="PROSITE" id="PS50109"/>
    </source>
</evidence>
<evidence type="ECO:0000259" key="10">
    <source>
        <dbReference type="PROSITE" id="PS50112"/>
    </source>
</evidence>
<feature type="region of interest" description="Disordered" evidence="7">
    <location>
        <begin position="55"/>
        <end position="78"/>
    </location>
</feature>
<evidence type="ECO:0000256" key="5">
    <source>
        <dbReference type="ARBA" id="ARBA00022777"/>
    </source>
</evidence>
<dbReference type="InterPro" id="IPR003594">
    <property type="entry name" value="HATPase_dom"/>
</dbReference>
<dbReference type="Gene3D" id="2.10.70.100">
    <property type="match status" value="3"/>
</dbReference>
<dbReference type="PROSITE" id="PS50112">
    <property type="entry name" value="PAS"/>
    <property type="match status" value="1"/>
</dbReference>
<dbReference type="PANTHER" id="PTHR43304:SF1">
    <property type="entry name" value="PAC DOMAIN-CONTAINING PROTEIN"/>
    <property type="match status" value="1"/>
</dbReference>
<dbReference type="InterPro" id="IPR011006">
    <property type="entry name" value="CheY-like_superfamily"/>
</dbReference>
<dbReference type="SMART" id="SM00086">
    <property type="entry name" value="PAC"/>
    <property type="match status" value="4"/>
</dbReference>
<dbReference type="SUPFAM" id="SSF52172">
    <property type="entry name" value="CheY-like"/>
    <property type="match status" value="1"/>
</dbReference>
<evidence type="ECO:0000256" key="1">
    <source>
        <dbReference type="ARBA" id="ARBA00000085"/>
    </source>
</evidence>
<dbReference type="Proteomes" id="UP001303946">
    <property type="component" value="Chromosome"/>
</dbReference>
<dbReference type="PROSITE" id="PS50109">
    <property type="entry name" value="HIS_KIN"/>
    <property type="match status" value="1"/>
</dbReference>
<dbReference type="SMART" id="SM00091">
    <property type="entry name" value="PAS"/>
    <property type="match status" value="4"/>
</dbReference>
<reference evidence="12 13" key="1">
    <citation type="submission" date="2023-10" db="EMBL/GenBank/DDBJ databases">
        <title>Bacteria for the degradation of biodegradable plastic PBAT(Polybutylene adipate terephthalate).</title>
        <authorList>
            <person name="Weon H.-Y."/>
            <person name="Yeon J."/>
        </authorList>
    </citation>
    <scope>NUCLEOTIDE SEQUENCE [LARGE SCALE GENOMIC DNA]</scope>
    <source>
        <strain evidence="12 13">SBD 7-3</strain>
    </source>
</reference>
<dbReference type="InterPro" id="IPR000700">
    <property type="entry name" value="PAS-assoc_C"/>
</dbReference>
<dbReference type="InterPro" id="IPR035965">
    <property type="entry name" value="PAS-like_dom_sf"/>
</dbReference>
<protein>
    <recommendedName>
        <fullName evidence="2">histidine kinase</fullName>
        <ecNumber evidence="2">2.7.13.3</ecNumber>
    </recommendedName>
</protein>
<keyword evidence="4" id="KW-0808">Transferase</keyword>
<feature type="domain" description="PAC" evidence="11">
    <location>
        <begin position="447"/>
        <end position="497"/>
    </location>
</feature>
<dbReference type="InterPro" id="IPR036890">
    <property type="entry name" value="HATPase_C_sf"/>
</dbReference>
<evidence type="ECO:0000256" key="2">
    <source>
        <dbReference type="ARBA" id="ARBA00012438"/>
    </source>
</evidence>
<gene>
    <name evidence="12" type="ORF">RXV79_08070</name>
</gene>
<dbReference type="PROSITE" id="PS50113">
    <property type="entry name" value="PAC"/>
    <property type="match status" value="3"/>
</dbReference>
<sequence length="1013" mass="112439">MHPPPAPLLSLSLAPGWAAVLDASSDALALLDDQGRVVWANAAFARVTGPDWPQLLAGHSPEQERPLSWQAPSGEQRHGKVTLRRLGAEESLPPATWLLRLVDTTELQRLADEARHQAELLDMTQEFGRLAVWERDIPSGAGRWDRHMFRLFGLPEGDGTPSFDEAAQRIHPDDRLSASYLASTRAAGRYEHHYRVLLPDGTVRRVHSQWEVKTSPTGVPDRAIGLIVDDTEVYRLADAYDKTNTHLKLAVEAANISVWRHDLASDRFFYNDLGFRILGFEPRPEGISRTELRALIHPDDLPGIVASVEQSLRSEEPVDVQARYRRTDGSWAHILTRRAVRRNDKGEPVEFIGVGLDISAQVEQLREASERADLLQTAVSAAGVGVWSRTPDSPRANWNEQMFRITGRPQHLGGPTREEWINEIVHPDDRDAFRSARMAPSADASSVEHEGRIVRPDGEVRWLVHRVRRERRDGVPMVFGVTLDVTERVLAETALRSVNERVAFAARSVGMGTWEWNVETGEAMWDEAMFHLRGMEPQPTALNSEQRFAMTHPDDVELVKAALRDAARNAGPTSYEFRVIRPDGSVRWLASRSTPAPDASGRSTRRIGINWDVTESKNAEVRQREHELALRESRAKSEFLSRMSHELRTPLNAVLGFAQLLLIGKDGLTSQARGKVSHIQSAGEHLLALIDDVLDLSSLESEQLRLDLQPVRLHEVLREALPLVETLSRNHGITLHTGELEGTVIGDRTRLRQMLINLLSNAIKYNRPQGRVTVTSVVERDHVQLRVHDTGLGMTRDQLAHLFEPFNRLGREREGIEGTGIGLAVVKALAKRMQGEVEVESQAGEGSTFSVRLPRARDAADVALPVGPGSSPSTPTAPPATLTRRGSVLYIEDNPVNVLLVEELVRMRPGLTLASAPTGMAGVAAAAQLQPDLILIDIQLPDIDGFEVLRHLRQQAATSHTPCIALSANAMPDDIARARHAGFADYWTKPIDFANFLSALDERFPGSPRGHDQ</sequence>
<dbReference type="Pfam" id="PF08447">
    <property type="entry name" value="PAS_3"/>
    <property type="match status" value="4"/>
</dbReference>
<keyword evidence="3 6" id="KW-0597">Phosphoprotein</keyword>
<dbReference type="InterPro" id="IPR036097">
    <property type="entry name" value="HisK_dim/P_sf"/>
</dbReference>
<dbReference type="RefSeq" id="WP_316702902.1">
    <property type="nucleotide sequence ID" value="NZ_CP136336.1"/>
</dbReference>
<dbReference type="CDD" id="cd00082">
    <property type="entry name" value="HisKA"/>
    <property type="match status" value="1"/>
</dbReference>
<dbReference type="Gene3D" id="3.30.565.10">
    <property type="entry name" value="Histidine kinase-like ATPase, C-terminal domain"/>
    <property type="match status" value="1"/>
</dbReference>
<evidence type="ECO:0000256" key="6">
    <source>
        <dbReference type="PROSITE-ProRule" id="PRU00169"/>
    </source>
</evidence>
<dbReference type="SMART" id="SM00448">
    <property type="entry name" value="REC"/>
    <property type="match status" value="1"/>
</dbReference>
<dbReference type="InterPro" id="IPR003661">
    <property type="entry name" value="HisK_dim/P_dom"/>
</dbReference>
<dbReference type="SUPFAM" id="SSF55874">
    <property type="entry name" value="ATPase domain of HSP90 chaperone/DNA topoisomerase II/histidine kinase"/>
    <property type="match status" value="1"/>
</dbReference>
<dbReference type="InterPro" id="IPR000014">
    <property type="entry name" value="PAS"/>
</dbReference>
<dbReference type="PRINTS" id="PR00344">
    <property type="entry name" value="BCTRLSENSOR"/>
</dbReference>
<comment type="catalytic activity">
    <reaction evidence="1">
        <text>ATP + protein L-histidine = ADP + protein N-phospho-L-histidine.</text>
        <dbReference type="EC" id="2.7.13.3"/>
    </reaction>
</comment>
<evidence type="ECO:0000256" key="3">
    <source>
        <dbReference type="ARBA" id="ARBA00022553"/>
    </source>
</evidence>
<proteinExistence type="predicted"/>
<dbReference type="CDD" id="cd00130">
    <property type="entry name" value="PAS"/>
    <property type="match status" value="4"/>
</dbReference>
<dbReference type="InterPro" id="IPR001789">
    <property type="entry name" value="Sig_transdc_resp-reg_receiver"/>
</dbReference>
<dbReference type="Pfam" id="PF13188">
    <property type="entry name" value="PAS_8"/>
    <property type="match status" value="1"/>
</dbReference>
<dbReference type="Pfam" id="PF02518">
    <property type="entry name" value="HATPase_c"/>
    <property type="match status" value="1"/>
</dbReference>
<evidence type="ECO:0000313" key="12">
    <source>
        <dbReference type="EMBL" id="WOB10010.1"/>
    </source>
</evidence>
<dbReference type="NCBIfam" id="TIGR00229">
    <property type="entry name" value="sensory_box"/>
    <property type="match status" value="2"/>
</dbReference>
<feature type="domain" description="Response regulatory" evidence="9">
    <location>
        <begin position="887"/>
        <end position="1004"/>
    </location>
</feature>
<dbReference type="InterPro" id="IPR005467">
    <property type="entry name" value="His_kinase_dom"/>
</dbReference>
<dbReference type="PANTHER" id="PTHR43304">
    <property type="entry name" value="PHYTOCHROME-LIKE PROTEIN CPH1"/>
    <property type="match status" value="1"/>
</dbReference>
<dbReference type="Gene3D" id="3.40.50.2300">
    <property type="match status" value="1"/>
</dbReference>
<feature type="domain" description="PAC" evidence="11">
    <location>
        <begin position="318"/>
        <end position="370"/>
    </location>
</feature>
<feature type="modified residue" description="4-aspartylphosphate" evidence="6">
    <location>
        <position position="937"/>
    </location>
</feature>
<dbReference type="Gene3D" id="3.30.450.20">
    <property type="entry name" value="PAS domain"/>
    <property type="match status" value="4"/>
</dbReference>